<dbReference type="EMBL" id="OIVN01006323">
    <property type="protein sequence ID" value="SPD30563.1"/>
    <property type="molecule type" value="Genomic_DNA"/>
</dbReference>
<evidence type="ECO:0000256" key="1">
    <source>
        <dbReference type="SAM" id="MobiDB-lite"/>
    </source>
</evidence>
<protein>
    <submittedName>
        <fullName evidence="2">Uncharacterized protein</fullName>
    </submittedName>
</protein>
<feature type="compositionally biased region" description="Acidic residues" evidence="1">
    <location>
        <begin position="132"/>
        <end position="143"/>
    </location>
</feature>
<gene>
    <name evidence="2" type="ORF">FSB_LOCUS58445</name>
</gene>
<dbReference type="AlphaFoldDB" id="A0A2N9J290"/>
<organism evidence="2">
    <name type="scientific">Fagus sylvatica</name>
    <name type="common">Beechnut</name>
    <dbReference type="NCBI Taxonomy" id="28930"/>
    <lineage>
        <taxon>Eukaryota</taxon>
        <taxon>Viridiplantae</taxon>
        <taxon>Streptophyta</taxon>
        <taxon>Embryophyta</taxon>
        <taxon>Tracheophyta</taxon>
        <taxon>Spermatophyta</taxon>
        <taxon>Magnoliopsida</taxon>
        <taxon>eudicotyledons</taxon>
        <taxon>Gunneridae</taxon>
        <taxon>Pentapetalae</taxon>
        <taxon>rosids</taxon>
        <taxon>fabids</taxon>
        <taxon>Fagales</taxon>
        <taxon>Fagaceae</taxon>
        <taxon>Fagus</taxon>
    </lineage>
</organism>
<feature type="compositionally biased region" description="Basic and acidic residues" evidence="1">
    <location>
        <begin position="108"/>
        <end position="131"/>
    </location>
</feature>
<proteinExistence type="predicted"/>
<name>A0A2N9J290_FAGSY</name>
<evidence type="ECO:0000313" key="2">
    <source>
        <dbReference type="EMBL" id="SPD30563.1"/>
    </source>
</evidence>
<feature type="compositionally biased region" description="Basic and acidic residues" evidence="1">
    <location>
        <begin position="39"/>
        <end position="65"/>
    </location>
</feature>
<feature type="compositionally biased region" description="Acidic residues" evidence="1">
    <location>
        <begin position="162"/>
        <end position="172"/>
    </location>
</feature>
<feature type="region of interest" description="Disordered" evidence="1">
    <location>
        <begin position="34"/>
        <end position="145"/>
    </location>
</feature>
<feature type="compositionally biased region" description="Basic residues" evidence="1">
    <location>
        <begin position="230"/>
        <end position="245"/>
    </location>
</feature>
<reference evidence="2" key="1">
    <citation type="submission" date="2018-02" db="EMBL/GenBank/DDBJ databases">
        <authorList>
            <person name="Cohen D.B."/>
            <person name="Kent A.D."/>
        </authorList>
    </citation>
    <scope>NUCLEOTIDE SEQUENCE</scope>
</reference>
<feature type="compositionally biased region" description="Basic and acidic residues" evidence="1">
    <location>
        <begin position="201"/>
        <end position="210"/>
    </location>
</feature>
<accession>A0A2N9J290</accession>
<feature type="region of interest" description="Disordered" evidence="1">
    <location>
        <begin position="162"/>
        <end position="245"/>
    </location>
</feature>
<sequence>MGIRNSKLNPEGEPVPAKIRPVIRRWFEKIRRRKNANMSKKELLKEGVEDSESSRTHSLHDKERSSTTSSSDESVPISKEIPVEKEELKVAPVPTRMPLPLPLPESDITSKEPEEHKDEEKCAKQDGKDCKDAEEENEKEDEVVEKSVVIVEKVVVVEETMVYEEEEEEEENEKVRNICPGSPSFRVYCVHSVEDNDESKEDSVHKKSPSDDSVESIASMQSDESQETKAKKKAHKGRRLTRAIRKNGPAVKNLLNVKSCYYLSCSGSERARLLAGKAEA</sequence>
<feature type="region of interest" description="Disordered" evidence="1">
    <location>
        <begin position="1"/>
        <end position="20"/>
    </location>
</feature>